<protein>
    <submittedName>
        <fullName evidence="3">AlNc14C236G9396 protein</fullName>
    </submittedName>
    <submittedName>
        <fullName evidence="2">AlNc14C34G3056 protein</fullName>
    </submittedName>
</protein>
<keyword evidence="1" id="KW-1133">Transmembrane helix</keyword>
<dbReference type="EMBL" id="FR824281">
    <property type="protein sequence ID" value="CCA24378.1"/>
    <property type="molecule type" value="Genomic_DNA"/>
</dbReference>
<evidence type="ECO:0000256" key="1">
    <source>
        <dbReference type="SAM" id="Phobius"/>
    </source>
</evidence>
<organism evidence="2">
    <name type="scientific">Albugo laibachii Nc14</name>
    <dbReference type="NCBI Taxonomy" id="890382"/>
    <lineage>
        <taxon>Eukaryota</taxon>
        <taxon>Sar</taxon>
        <taxon>Stramenopiles</taxon>
        <taxon>Oomycota</taxon>
        <taxon>Peronosporomycetes</taxon>
        <taxon>Albuginales</taxon>
        <taxon>Albuginaceae</taxon>
        <taxon>Albugo</taxon>
    </lineage>
</organism>
<accession>F0W8C5</accession>
<keyword evidence="1" id="KW-0472">Membrane</keyword>
<dbReference type="AlphaFoldDB" id="F0W8C5"/>
<sequence length="96" mass="11162">MLKDPFFSRRPPLLSHSSGYKLRDRLSRQTHGCYKHISGSPLRRRGFASIYLSILFLGVGWLGEDYERIMRKKGHLICLTRRWVPNSVNPMNPSFG</sequence>
<evidence type="ECO:0000313" key="3">
    <source>
        <dbReference type="EMBL" id="CCA24378.1"/>
    </source>
</evidence>
<keyword evidence="1" id="KW-0812">Transmembrane</keyword>
<dbReference type="HOGENOM" id="CLU_2363999_0_0_1"/>
<reference evidence="2" key="1">
    <citation type="journal article" date="2011" name="PLoS Biol.">
        <title>Gene gain and loss during evolution of obligate parasitism in the white rust pathogen of Arabidopsis thaliana.</title>
        <authorList>
            <person name="Kemen E."/>
            <person name="Gardiner A."/>
            <person name="Schultz-Larsen T."/>
            <person name="Kemen A.C."/>
            <person name="Balmuth A.L."/>
            <person name="Robert-Seilaniantz A."/>
            <person name="Bailey K."/>
            <person name="Holub E."/>
            <person name="Studholme D.J."/>
            <person name="Maclean D."/>
            <person name="Jones J.D."/>
        </authorList>
    </citation>
    <scope>NUCLEOTIDE SEQUENCE</scope>
</reference>
<name>F0W8C5_9STRA</name>
<proteinExistence type="predicted"/>
<evidence type="ECO:0000313" key="2">
    <source>
        <dbReference type="EMBL" id="CCA17380.1"/>
    </source>
</evidence>
<feature type="transmembrane region" description="Helical" evidence="1">
    <location>
        <begin position="46"/>
        <end position="63"/>
    </location>
</feature>
<gene>
    <name evidence="2" type="primary">AlNc14C34G3056</name>
    <name evidence="3" type="synonym">AlNc14C236G9396</name>
    <name evidence="2" type="ORF">ALNC14_035230</name>
    <name evidence="3" type="ORF">ALNC14_105220</name>
</gene>
<reference evidence="2" key="2">
    <citation type="submission" date="2011-02" db="EMBL/GenBank/DDBJ databases">
        <authorList>
            <person name="MacLean D."/>
        </authorList>
    </citation>
    <scope>NUCLEOTIDE SEQUENCE</scope>
</reference>
<dbReference type="EMBL" id="FR824079">
    <property type="protein sequence ID" value="CCA17380.1"/>
    <property type="molecule type" value="Genomic_DNA"/>
</dbReference>